<evidence type="ECO:0000313" key="2">
    <source>
        <dbReference type="EMBL" id="TNN84415.1"/>
    </source>
</evidence>
<comment type="caution">
    <text evidence="2">The sequence shown here is derived from an EMBL/GenBank/DDBJ whole genome shotgun (WGS) entry which is preliminary data.</text>
</comment>
<evidence type="ECO:0000256" key="1">
    <source>
        <dbReference type="SAM" id="MobiDB-lite"/>
    </source>
</evidence>
<keyword evidence="3" id="KW-1185">Reference proteome</keyword>
<gene>
    <name evidence="2" type="ORF">EYF80_005408</name>
</gene>
<proteinExistence type="predicted"/>
<protein>
    <submittedName>
        <fullName evidence="2">Uncharacterized protein</fullName>
    </submittedName>
</protein>
<reference evidence="2 3" key="1">
    <citation type="submission" date="2019-03" db="EMBL/GenBank/DDBJ databases">
        <title>First draft genome of Liparis tanakae, snailfish: a comprehensive survey of snailfish specific genes.</title>
        <authorList>
            <person name="Kim W."/>
            <person name="Song I."/>
            <person name="Jeong J.-H."/>
            <person name="Kim D."/>
            <person name="Kim S."/>
            <person name="Ryu S."/>
            <person name="Song J.Y."/>
            <person name="Lee S.K."/>
        </authorList>
    </citation>
    <scope>NUCLEOTIDE SEQUENCE [LARGE SCALE GENOMIC DNA]</scope>
    <source>
        <tissue evidence="2">Muscle</tissue>
    </source>
</reference>
<feature type="region of interest" description="Disordered" evidence="1">
    <location>
        <begin position="58"/>
        <end position="89"/>
    </location>
</feature>
<dbReference type="EMBL" id="SRLO01000027">
    <property type="protein sequence ID" value="TNN84415.1"/>
    <property type="molecule type" value="Genomic_DNA"/>
</dbReference>
<dbReference type="AlphaFoldDB" id="A0A4Z2J235"/>
<accession>A0A4Z2J235</accession>
<feature type="compositionally biased region" description="Basic and acidic residues" evidence="1">
    <location>
        <begin position="58"/>
        <end position="72"/>
    </location>
</feature>
<sequence>MDDEEKSTRGSALSGFERRTPRCAGAVESLRMRDELRCSIGTRPPVVKMRLDIKPGRHKDKWGDCEHRKSHEVQPAVPGSTSSPPPRAAGVRGARAQVLVFYFPLGLVRLFTVQLEFWHLRLRGWNVESFPLLTHERTKAAWTPNTERPGLNDFRIQRHESSSSQSDPTAEQLSADWLSQRRVASDITEN</sequence>
<evidence type="ECO:0000313" key="3">
    <source>
        <dbReference type="Proteomes" id="UP000314294"/>
    </source>
</evidence>
<dbReference type="Proteomes" id="UP000314294">
    <property type="component" value="Unassembled WGS sequence"/>
</dbReference>
<name>A0A4Z2J235_9TELE</name>
<organism evidence="2 3">
    <name type="scientific">Liparis tanakae</name>
    <name type="common">Tanaka's snailfish</name>
    <dbReference type="NCBI Taxonomy" id="230148"/>
    <lineage>
        <taxon>Eukaryota</taxon>
        <taxon>Metazoa</taxon>
        <taxon>Chordata</taxon>
        <taxon>Craniata</taxon>
        <taxon>Vertebrata</taxon>
        <taxon>Euteleostomi</taxon>
        <taxon>Actinopterygii</taxon>
        <taxon>Neopterygii</taxon>
        <taxon>Teleostei</taxon>
        <taxon>Neoteleostei</taxon>
        <taxon>Acanthomorphata</taxon>
        <taxon>Eupercaria</taxon>
        <taxon>Perciformes</taxon>
        <taxon>Cottioidei</taxon>
        <taxon>Cottales</taxon>
        <taxon>Liparidae</taxon>
        <taxon>Liparis</taxon>
    </lineage>
</organism>